<comment type="caution">
    <text evidence="1">The sequence shown here is derived from an EMBL/GenBank/DDBJ whole genome shotgun (WGS) entry which is preliminary data.</text>
</comment>
<dbReference type="InterPro" id="IPR013783">
    <property type="entry name" value="Ig-like_fold"/>
</dbReference>
<dbReference type="SUPFAM" id="SSF49313">
    <property type="entry name" value="Cadherin-like"/>
    <property type="match status" value="1"/>
</dbReference>
<dbReference type="GO" id="GO:0016020">
    <property type="term" value="C:membrane"/>
    <property type="evidence" value="ECO:0007669"/>
    <property type="project" value="InterPro"/>
</dbReference>
<dbReference type="GO" id="GO:0005509">
    <property type="term" value="F:calcium ion binding"/>
    <property type="evidence" value="ECO:0007669"/>
    <property type="project" value="InterPro"/>
</dbReference>
<accession>A0A7V1EHF6</accession>
<dbReference type="AlphaFoldDB" id="A0A7V1EHF6"/>
<dbReference type="Pfam" id="PF05345">
    <property type="entry name" value="He_PIG"/>
    <property type="match status" value="1"/>
</dbReference>
<evidence type="ECO:0000313" key="1">
    <source>
        <dbReference type="EMBL" id="HDY58458.1"/>
    </source>
</evidence>
<proteinExistence type="predicted"/>
<dbReference type="Gene3D" id="2.60.40.10">
    <property type="entry name" value="Immunoglobulins"/>
    <property type="match status" value="1"/>
</dbReference>
<dbReference type="EMBL" id="DSKY01000009">
    <property type="protein sequence ID" value="HDY58458.1"/>
    <property type="molecule type" value="Genomic_DNA"/>
</dbReference>
<organism evidence="1">
    <name type="scientific">candidate division WOR-3 bacterium</name>
    <dbReference type="NCBI Taxonomy" id="2052148"/>
    <lineage>
        <taxon>Bacteria</taxon>
        <taxon>Bacteria division WOR-3</taxon>
    </lineage>
</organism>
<evidence type="ECO:0008006" key="2">
    <source>
        <dbReference type="Google" id="ProtNLM"/>
    </source>
</evidence>
<dbReference type="InterPro" id="IPR015919">
    <property type="entry name" value="Cadherin-like_sf"/>
</dbReference>
<dbReference type="PROSITE" id="PS51257">
    <property type="entry name" value="PROKAR_LIPOPROTEIN"/>
    <property type="match status" value="1"/>
</dbReference>
<protein>
    <recommendedName>
        <fullName evidence="2">Cadherin repeat domain-containing protein</fullName>
    </recommendedName>
</protein>
<sequence>MKNERKGLLLVLLVLSVFVGCERKKEGVAGNTSPEIKEITLLPLNPTIASEISARISAIDKDGDPLTYKVKWFVNGKEIGEGMSFKYEEAKMGDKIFAEVTPFDGKEWGKAVRSREITLGGLPPRILSVNIIPESLFVHTPKIVVSANAEDPDQDSLQLFVYWMLNDDRLPDSSNVLDLRKLKVKKGDRITAGVVVSDGQLKSEPFLAELEIANAAPVFSTRIDSIVASPESLYYRVPIIDPDGDKLTFELLSAPEGVKIDKNTGVVYGNAGDVNTFEVSVRATDTDGAYLDAKFTLTAP</sequence>
<name>A0A7V1EHF6_UNCW3</name>
<gene>
    <name evidence="1" type="ORF">ENP86_02755</name>
</gene>
<reference evidence="1" key="1">
    <citation type="journal article" date="2020" name="mSystems">
        <title>Genome- and Community-Level Interaction Insights into Carbon Utilization and Element Cycling Functions of Hydrothermarchaeota in Hydrothermal Sediment.</title>
        <authorList>
            <person name="Zhou Z."/>
            <person name="Liu Y."/>
            <person name="Xu W."/>
            <person name="Pan J."/>
            <person name="Luo Z.H."/>
            <person name="Li M."/>
        </authorList>
    </citation>
    <scope>NUCLEOTIDE SEQUENCE [LARGE SCALE GENOMIC DNA]</scope>
    <source>
        <strain evidence="1">SpSt-258</strain>
    </source>
</reference>